<dbReference type="EMBL" id="JAIWYP010000004">
    <property type="protein sequence ID" value="KAH3841061.1"/>
    <property type="molecule type" value="Genomic_DNA"/>
</dbReference>
<reference evidence="1" key="1">
    <citation type="journal article" date="2019" name="bioRxiv">
        <title>The Genome of the Zebra Mussel, Dreissena polymorpha: A Resource for Invasive Species Research.</title>
        <authorList>
            <person name="McCartney M.A."/>
            <person name="Auch B."/>
            <person name="Kono T."/>
            <person name="Mallez S."/>
            <person name="Zhang Y."/>
            <person name="Obille A."/>
            <person name="Becker A."/>
            <person name="Abrahante J.E."/>
            <person name="Garbe J."/>
            <person name="Badalamenti J.P."/>
            <person name="Herman A."/>
            <person name="Mangelson H."/>
            <person name="Liachko I."/>
            <person name="Sullivan S."/>
            <person name="Sone E.D."/>
            <person name="Koren S."/>
            <person name="Silverstein K.A.T."/>
            <person name="Beckman K.B."/>
            <person name="Gohl D.M."/>
        </authorList>
    </citation>
    <scope>NUCLEOTIDE SEQUENCE</scope>
    <source>
        <strain evidence="1">Duluth1</strain>
        <tissue evidence="1">Whole animal</tissue>
    </source>
</reference>
<name>A0A9D4KL33_DREPO</name>
<dbReference type="Proteomes" id="UP000828390">
    <property type="component" value="Unassembled WGS sequence"/>
</dbReference>
<evidence type="ECO:0000313" key="1">
    <source>
        <dbReference type="EMBL" id="KAH3841061.1"/>
    </source>
</evidence>
<keyword evidence="2" id="KW-1185">Reference proteome</keyword>
<comment type="caution">
    <text evidence="1">The sequence shown here is derived from an EMBL/GenBank/DDBJ whole genome shotgun (WGS) entry which is preliminary data.</text>
</comment>
<evidence type="ECO:0000313" key="2">
    <source>
        <dbReference type="Proteomes" id="UP000828390"/>
    </source>
</evidence>
<protein>
    <submittedName>
        <fullName evidence="1">Uncharacterized protein</fullName>
    </submittedName>
</protein>
<organism evidence="1 2">
    <name type="scientific">Dreissena polymorpha</name>
    <name type="common">Zebra mussel</name>
    <name type="synonym">Mytilus polymorpha</name>
    <dbReference type="NCBI Taxonomy" id="45954"/>
    <lineage>
        <taxon>Eukaryota</taxon>
        <taxon>Metazoa</taxon>
        <taxon>Spiralia</taxon>
        <taxon>Lophotrochozoa</taxon>
        <taxon>Mollusca</taxon>
        <taxon>Bivalvia</taxon>
        <taxon>Autobranchia</taxon>
        <taxon>Heteroconchia</taxon>
        <taxon>Euheterodonta</taxon>
        <taxon>Imparidentia</taxon>
        <taxon>Neoheterodontei</taxon>
        <taxon>Myida</taxon>
        <taxon>Dreissenoidea</taxon>
        <taxon>Dreissenidae</taxon>
        <taxon>Dreissena</taxon>
    </lineage>
</organism>
<gene>
    <name evidence="1" type="ORF">DPMN_114519</name>
</gene>
<reference evidence="1" key="2">
    <citation type="submission" date="2020-11" db="EMBL/GenBank/DDBJ databases">
        <authorList>
            <person name="McCartney M.A."/>
            <person name="Auch B."/>
            <person name="Kono T."/>
            <person name="Mallez S."/>
            <person name="Becker A."/>
            <person name="Gohl D.M."/>
            <person name="Silverstein K.A.T."/>
            <person name="Koren S."/>
            <person name="Bechman K.B."/>
            <person name="Herman A."/>
            <person name="Abrahante J.E."/>
            <person name="Garbe J."/>
        </authorList>
    </citation>
    <scope>NUCLEOTIDE SEQUENCE</scope>
    <source>
        <strain evidence="1">Duluth1</strain>
        <tissue evidence="1">Whole animal</tissue>
    </source>
</reference>
<accession>A0A9D4KL33</accession>
<proteinExistence type="predicted"/>
<sequence length="117" mass="13071">MNCSNSKDVGHIVSNFHVLSKDPSASTSSGALWALQVARRTRSLDLHVCVTFQDTIFENRQRVNKTACTVTKRFKTVCVQQCTNQNRKIKPAPIMGIKNGSGKLCKPHHAIMQRSFN</sequence>
<dbReference type="AlphaFoldDB" id="A0A9D4KL33"/>